<dbReference type="InterPro" id="IPR006099">
    <property type="entry name" value="MeMalonylCoA_mutase_a/b_cat"/>
</dbReference>
<feature type="domain" description="Methylmalonyl-CoA mutase alpha/beta chain catalytic" evidence="1">
    <location>
        <begin position="119"/>
        <end position="451"/>
    </location>
</feature>
<protein>
    <submittedName>
        <fullName evidence="2">Methylmalonyl-CoA mutase</fullName>
    </submittedName>
</protein>
<dbReference type="Gene3D" id="3.20.20.240">
    <property type="entry name" value="Methylmalonyl-CoA mutase"/>
    <property type="match status" value="1"/>
</dbReference>
<dbReference type="InterPro" id="IPR016176">
    <property type="entry name" value="Cbl-dep_enz_cat"/>
</dbReference>
<dbReference type="Proteomes" id="UP000646478">
    <property type="component" value="Unassembled WGS sequence"/>
</dbReference>
<dbReference type="GO" id="GO:0016866">
    <property type="term" value="F:intramolecular transferase activity"/>
    <property type="evidence" value="ECO:0007669"/>
    <property type="project" value="InterPro"/>
</dbReference>
<proteinExistence type="predicted"/>
<accession>A0A916WK04</accession>
<sequence length="478" mass="52288">MDPSILKEGLFPPEDYDRWVRLAEKALKGESFEEALTSQTGDGIVIEPLYERDRNAQPLLRAAPDRPWRIIQRADDPDPARANRQLRDDIENGANGVALVFEGAQNAFGFGLPPGPDTIDRLFEDIELDGLHLRMDAHPNSRACAEWLADYLRFRRIDPARTSFSLGIDPTATLASCGWLRMSVEALKASLPQALGNFFATGLPGIVLEADGRPYHNAGASEAQELGAMLSVAVSYLRMFEEARQPVVYATPHIGFAISADQDQFVTIAKLRALRRLWARLQEACGIPPSPAAIHAETSMRMMSARDVETNILRTTIAGFAAAIGGADGISILPHTITHGLPDPAARRLARNTQLILSRESNLGFVGDPASGSGGVEMLTECLCEAAWNAFQALEREGGILKSLVNGHFQARIAECREKRAEAYRSGEREIVGTTVHALKEDYPVTVLDAERRTLPDDGAVHCEPLVFTRLDEMVGSD</sequence>
<evidence type="ECO:0000313" key="3">
    <source>
        <dbReference type="Proteomes" id="UP000646478"/>
    </source>
</evidence>
<dbReference type="GO" id="GO:0031419">
    <property type="term" value="F:cobalamin binding"/>
    <property type="evidence" value="ECO:0007669"/>
    <property type="project" value="InterPro"/>
</dbReference>
<dbReference type="PANTHER" id="PTHR48101">
    <property type="entry name" value="METHYLMALONYL-COA MUTASE, MITOCHONDRIAL-RELATED"/>
    <property type="match status" value="1"/>
</dbReference>
<reference evidence="2" key="1">
    <citation type="journal article" date="2014" name="Int. J. Syst. Evol. Microbiol.">
        <title>Complete genome sequence of Corynebacterium casei LMG S-19264T (=DSM 44701T), isolated from a smear-ripened cheese.</title>
        <authorList>
            <consortium name="US DOE Joint Genome Institute (JGI-PGF)"/>
            <person name="Walter F."/>
            <person name="Albersmeier A."/>
            <person name="Kalinowski J."/>
            <person name="Ruckert C."/>
        </authorList>
    </citation>
    <scope>NUCLEOTIDE SEQUENCE</scope>
    <source>
        <strain evidence="2">CGMCC 1.15082</strain>
    </source>
</reference>
<dbReference type="SUPFAM" id="SSF51703">
    <property type="entry name" value="Cobalamin (vitamin B12)-dependent enzymes"/>
    <property type="match status" value="1"/>
</dbReference>
<gene>
    <name evidence="2" type="ORF">GCM10011491_40840</name>
</gene>
<dbReference type="RefSeq" id="WP_188826043.1">
    <property type="nucleotide sequence ID" value="NZ_BMHH01000025.1"/>
</dbReference>
<reference evidence="2" key="2">
    <citation type="submission" date="2020-09" db="EMBL/GenBank/DDBJ databases">
        <authorList>
            <person name="Sun Q."/>
            <person name="Zhou Y."/>
        </authorList>
    </citation>
    <scope>NUCLEOTIDE SEQUENCE</scope>
    <source>
        <strain evidence="2">CGMCC 1.15082</strain>
    </source>
</reference>
<dbReference type="PANTHER" id="PTHR48101:SF4">
    <property type="entry name" value="METHYLMALONYL-COA MUTASE, MITOCHONDRIAL"/>
    <property type="match status" value="1"/>
</dbReference>
<dbReference type="EMBL" id="BMHH01000025">
    <property type="protein sequence ID" value="GGB08625.1"/>
    <property type="molecule type" value="Genomic_DNA"/>
</dbReference>
<dbReference type="AlphaFoldDB" id="A0A916WK04"/>
<organism evidence="2 3">
    <name type="scientific">Brucella endophytica</name>
    <dbReference type="NCBI Taxonomy" id="1963359"/>
    <lineage>
        <taxon>Bacteria</taxon>
        <taxon>Pseudomonadati</taxon>
        <taxon>Pseudomonadota</taxon>
        <taxon>Alphaproteobacteria</taxon>
        <taxon>Hyphomicrobiales</taxon>
        <taxon>Brucellaceae</taxon>
        <taxon>Brucella/Ochrobactrum group</taxon>
        <taxon>Brucella</taxon>
    </lineage>
</organism>
<evidence type="ECO:0000259" key="1">
    <source>
        <dbReference type="Pfam" id="PF01642"/>
    </source>
</evidence>
<comment type="caution">
    <text evidence="2">The sequence shown here is derived from an EMBL/GenBank/DDBJ whole genome shotgun (WGS) entry which is preliminary data.</text>
</comment>
<keyword evidence="3" id="KW-1185">Reference proteome</keyword>
<evidence type="ECO:0000313" key="2">
    <source>
        <dbReference type="EMBL" id="GGB08625.1"/>
    </source>
</evidence>
<name>A0A916WK04_9HYPH</name>
<dbReference type="Pfam" id="PF01642">
    <property type="entry name" value="MM_CoA_mutase"/>
    <property type="match status" value="1"/>
</dbReference>